<evidence type="ECO:0000259" key="7">
    <source>
        <dbReference type="PROSITE" id="PS50885"/>
    </source>
</evidence>
<dbReference type="GO" id="GO:0043709">
    <property type="term" value="P:cell adhesion involved in single-species biofilm formation"/>
    <property type="evidence" value="ECO:0007669"/>
    <property type="project" value="TreeGrafter"/>
</dbReference>
<evidence type="ECO:0000256" key="4">
    <source>
        <dbReference type="ARBA" id="ARBA00022989"/>
    </source>
</evidence>
<dbReference type="Gene3D" id="6.10.340.10">
    <property type="match status" value="1"/>
</dbReference>
<accession>A0A8J7HV96</accession>
<keyword evidence="4 6" id="KW-1133">Transmembrane helix</keyword>
<evidence type="ECO:0000256" key="1">
    <source>
        <dbReference type="ARBA" id="ARBA00004651"/>
    </source>
</evidence>
<dbReference type="RefSeq" id="WP_198128209.1">
    <property type="nucleotide sequence ID" value="NZ_JAECZC010000097.1"/>
</dbReference>
<evidence type="ECO:0000256" key="3">
    <source>
        <dbReference type="ARBA" id="ARBA00022692"/>
    </source>
</evidence>
<proteinExistence type="predicted"/>
<feature type="domain" description="GGDEF" evidence="8">
    <location>
        <begin position="459"/>
        <end position="596"/>
    </location>
</feature>
<comment type="caution">
    <text evidence="9">The sequence shown here is derived from an EMBL/GenBank/DDBJ whole genome shotgun (WGS) entry which is preliminary data.</text>
</comment>
<dbReference type="AlphaFoldDB" id="A0A8J7HV96"/>
<sequence>MQQPFLGSIRTKLITSFLIVALIPLLLLAFINKQTTEKALTDNARQALSAATNETANRIDTFIDGNLNAVRVEAILPGLARYLSLAPKQRDDSPEMLLATETLIRLSRKDMLNILSYALLDLNGKNVLDTQTSNIGKDESVENYFKKPLQTGLSFVSGMKRSPTIPDLVTLFFSSPVRNAKGDILGVLRVSYNATVVQQLVTRQTERAGAKSFAILLDENYIYLAHSTAPKLLFKSIVPLPLEVINQLQRKGRLPNYPVKELATNELKLKQALDNKHSYLIASLSATGNQVNLIAIARLKYKPWSVLFAQPLTVALAPVKKQMRDAMFLFAIIASVVTIVAFTIGELLTKPIIYLTNIVLQFTAGNLNIRAKISSKDEIGQLAKSFNNMALQLQTSFETLEQRVQERTAELLIAKETAEDANQKLEQLVNLDGLTQVANRRCFNERLQVEWQRLAQEQQPLSLILFDVDKFKSYNDYYGHLGGDDCLIRIAKTVQQTVHRPADLVARYGGEEFSVLLPNTDLPGAIKVAQNIQQAIHNQAIPHAQSDIKNIVTVSLGITCVIPTYDIKPDTLITSADQALYNAKQKGRDRYCYSFNENIYHESLLEI</sequence>
<dbReference type="GO" id="GO:0005886">
    <property type="term" value="C:plasma membrane"/>
    <property type="evidence" value="ECO:0007669"/>
    <property type="project" value="UniProtKB-SubCell"/>
</dbReference>
<protein>
    <submittedName>
        <fullName evidence="9">Diguanylate cyclase</fullName>
    </submittedName>
</protein>
<gene>
    <name evidence="9" type="ORF">I8748_30620</name>
</gene>
<dbReference type="SMART" id="SM00267">
    <property type="entry name" value="GGDEF"/>
    <property type="match status" value="1"/>
</dbReference>
<dbReference type="CDD" id="cd01949">
    <property type="entry name" value="GGDEF"/>
    <property type="match status" value="1"/>
</dbReference>
<dbReference type="InterPro" id="IPR003660">
    <property type="entry name" value="HAMP_dom"/>
</dbReference>
<dbReference type="GO" id="GO:0052621">
    <property type="term" value="F:diguanylate cyclase activity"/>
    <property type="evidence" value="ECO:0007669"/>
    <property type="project" value="TreeGrafter"/>
</dbReference>
<dbReference type="SUPFAM" id="SSF103190">
    <property type="entry name" value="Sensory domain-like"/>
    <property type="match status" value="1"/>
</dbReference>
<dbReference type="FunFam" id="3.30.70.270:FF:000001">
    <property type="entry name" value="Diguanylate cyclase domain protein"/>
    <property type="match status" value="1"/>
</dbReference>
<dbReference type="SUPFAM" id="SSF158472">
    <property type="entry name" value="HAMP domain-like"/>
    <property type="match status" value="1"/>
</dbReference>
<dbReference type="Gene3D" id="3.30.450.20">
    <property type="entry name" value="PAS domain"/>
    <property type="match status" value="1"/>
</dbReference>
<evidence type="ECO:0000256" key="2">
    <source>
        <dbReference type="ARBA" id="ARBA00022475"/>
    </source>
</evidence>
<reference evidence="9 10" key="1">
    <citation type="journal article" date="2021" name="Int. J. Syst. Evol. Microbiol.">
        <title>Amazonocrinis nigriterrae gen. nov., sp. nov., Atlanticothrix silvestris gen. nov., sp. nov. and Dendronalium phyllosphericum gen. nov., sp. nov., nostocacean cyanobacteria from Brazilian environments.</title>
        <authorList>
            <person name="Alvarenga D.O."/>
            <person name="Andreote A.P.D."/>
            <person name="Branco L.H.Z."/>
            <person name="Delbaje E."/>
            <person name="Cruz R.B."/>
            <person name="Varani A.M."/>
            <person name="Fiore M.F."/>
        </authorList>
    </citation>
    <scope>NUCLEOTIDE SEQUENCE [LARGE SCALE GENOMIC DNA]</scope>
    <source>
        <strain evidence="9 10">CENA67</strain>
    </source>
</reference>
<dbReference type="CDD" id="cd18773">
    <property type="entry name" value="PDC1_HK_sensor"/>
    <property type="match status" value="1"/>
</dbReference>
<feature type="domain" description="HAMP" evidence="7">
    <location>
        <begin position="346"/>
        <end position="398"/>
    </location>
</feature>
<dbReference type="PROSITE" id="PS50887">
    <property type="entry name" value="GGDEF"/>
    <property type="match status" value="1"/>
</dbReference>
<dbReference type="Gene3D" id="3.30.70.270">
    <property type="match status" value="1"/>
</dbReference>
<dbReference type="InterPro" id="IPR050469">
    <property type="entry name" value="Diguanylate_Cyclase"/>
</dbReference>
<feature type="transmembrane region" description="Helical" evidence="6">
    <location>
        <begin position="326"/>
        <end position="345"/>
    </location>
</feature>
<dbReference type="Proteomes" id="UP000632766">
    <property type="component" value="Unassembled WGS sequence"/>
</dbReference>
<dbReference type="InterPro" id="IPR029787">
    <property type="entry name" value="Nucleotide_cyclase"/>
</dbReference>
<dbReference type="GO" id="GO:1902201">
    <property type="term" value="P:negative regulation of bacterial-type flagellum-dependent cell motility"/>
    <property type="evidence" value="ECO:0007669"/>
    <property type="project" value="TreeGrafter"/>
</dbReference>
<dbReference type="GO" id="GO:0007165">
    <property type="term" value="P:signal transduction"/>
    <property type="evidence" value="ECO:0007669"/>
    <property type="project" value="InterPro"/>
</dbReference>
<dbReference type="NCBIfam" id="TIGR00254">
    <property type="entry name" value="GGDEF"/>
    <property type="match status" value="1"/>
</dbReference>
<dbReference type="InterPro" id="IPR029151">
    <property type="entry name" value="Sensor-like_sf"/>
</dbReference>
<dbReference type="InterPro" id="IPR000160">
    <property type="entry name" value="GGDEF_dom"/>
</dbReference>
<evidence type="ECO:0000256" key="6">
    <source>
        <dbReference type="SAM" id="Phobius"/>
    </source>
</evidence>
<comment type="subcellular location">
    <subcellularLocation>
        <location evidence="1">Cell membrane</location>
        <topology evidence="1">Multi-pass membrane protein</topology>
    </subcellularLocation>
</comment>
<dbReference type="PROSITE" id="PS50885">
    <property type="entry name" value="HAMP"/>
    <property type="match status" value="1"/>
</dbReference>
<dbReference type="Pfam" id="PF00990">
    <property type="entry name" value="GGDEF"/>
    <property type="match status" value="1"/>
</dbReference>
<dbReference type="PANTHER" id="PTHR45138:SF9">
    <property type="entry name" value="DIGUANYLATE CYCLASE DGCM-RELATED"/>
    <property type="match status" value="1"/>
</dbReference>
<dbReference type="SUPFAM" id="SSF55073">
    <property type="entry name" value="Nucleotide cyclase"/>
    <property type="match status" value="1"/>
</dbReference>
<name>A0A8J7HV96_9NOST</name>
<keyword evidence="10" id="KW-1185">Reference proteome</keyword>
<keyword evidence="3 6" id="KW-0812">Transmembrane</keyword>
<evidence type="ECO:0000313" key="10">
    <source>
        <dbReference type="Proteomes" id="UP000632766"/>
    </source>
</evidence>
<dbReference type="CDD" id="cd06225">
    <property type="entry name" value="HAMP"/>
    <property type="match status" value="1"/>
</dbReference>
<dbReference type="PANTHER" id="PTHR45138">
    <property type="entry name" value="REGULATORY COMPONENTS OF SENSORY TRANSDUCTION SYSTEM"/>
    <property type="match status" value="1"/>
</dbReference>
<keyword evidence="5 6" id="KW-0472">Membrane</keyword>
<dbReference type="InterPro" id="IPR033479">
    <property type="entry name" value="dCache_1"/>
</dbReference>
<dbReference type="SMART" id="SM00304">
    <property type="entry name" value="HAMP"/>
    <property type="match status" value="1"/>
</dbReference>
<dbReference type="InterPro" id="IPR043128">
    <property type="entry name" value="Rev_trsase/Diguanyl_cyclase"/>
</dbReference>
<dbReference type="Pfam" id="PF00672">
    <property type="entry name" value="HAMP"/>
    <property type="match status" value="1"/>
</dbReference>
<evidence type="ECO:0000259" key="8">
    <source>
        <dbReference type="PROSITE" id="PS50887"/>
    </source>
</evidence>
<organism evidence="9 10">
    <name type="scientific">Amazonocrinis nigriterrae CENA67</name>
    <dbReference type="NCBI Taxonomy" id="2794033"/>
    <lineage>
        <taxon>Bacteria</taxon>
        <taxon>Bacillati</taxon>
        <taxon>Cyanobacteriota</taxon>
        <taxon>Cyanophyceae</taxon>
        <taxon>Nostocales</taxon>
        <taxon>Nostocaceae</taxon>
        <taxon>Amazonocrinis</taxon>
        <taxon>Amazonocrinis nigriterrae</taxon>
    </lineage>
</organism>
<dbReference type="Pfam" id="PF02743">
    <property type="entry name" value="dCache_1"/>
    <property type="match status" value="1"/>
</dbReference>
<feature type="transmembrane region" description="Helical" evidence="6">
    <location>
        <begin position="13"/>
        <end position="31"/>
    </location>
</feature>
<dbReference type="EMBL" id="JAECZC010000097">
    <property type="protein sequence ID" value="MBH8566456.1"/>
    <property type="molecule type" value="Genomic_DNA"/>
</dbReference>
<keyword evidence="2" id="KW-1003">Cell membrane</keyword>
<evidence type="ECO:0000313" key="9">
    <source>
        <dbReference type="EMBL" id="MBH8566456.1"/>
    </source>
</evidence>
<evidence type="ECO:0000256" key="5">
    <source>
        <dbReference type="ARBA" id="ARBA00023136"/>
    </source>
</evidence>